<keyword evidence="9" id="KW-0966">Cell projection</keyword>
<evidence type="ECO:0000256" key="2">
    <source>
        <dbReference type="ARBA" id="ARBA00006929"/>
    </source>
</evidence>
<dbReference type="AlphaFoldDB" id="A0A5A8F410"/>
<keyword evidence="3 7" id="KW-0732">Signal</keyword>
<protein>
    <recommendedName>
        <fullName evidence="7">Flagellar L-ring protein</fullName>
    </recommendedName>
    <alternativeName>
        <fullName evidence="7">Basal body L-ring protein</fullName>
    </alternativeName>
</protein>
<keyword evidence="9" id="KW-0969">Cilium</keyword>
<gene>
    <name evidence="7" type="primary">flgH</name>
    <name evidence="9" type="ORF">FHQ18_02130</name>
</gene>
<dbReference type="HAMAP" id="MF_00415">
    <property type="entry name" value="FlgH"/>
    <property type="match status" value="1"/>
</dbReference>
<proteinExistence type="inferred from homology"/>
<comment type="subcellular location">
    <subcellularLocation>
        <location evidence="7">Cell outer membrane</location>
        <topology evidence="7">Lipid-anchor</topology>
    </subcellularLocation>
    <subcellularLocation>
        <location evidence="7">Bacterial flagellum basal body</location>
    </subcellularLocation>
</comment>
<dbReference type="GO" id="GO:0009279">
    <property type="term" value="C:cell outer membrane"/>
    <property type="evidence" value="ECO:0007669"/>
    <property type="project" value="UniProtKB-SubCell"/>
</dbReference>
<evidence type="ECO:0000256" key="6">
    <source>
        <dbReference type="ARBA" id="ARBA00023237"/>
    </source>
</evidence>
<name>A0A5A8F410_9BACT</name>
<dbReference type="GO" id="GO:0009427">
    <property type="term" value="C:bacterial-type flagellum basal body, distal rod, L ring"/>
    <property type="evidence" value="ECO:0007669"/>
    <property type="project" value="InterPro"/>
</dbReference>
<evidence type="ECO:0000256" key="1">
    <source>
        <dbReference type="ARBA" id="ARBA00002591"/>
    </source>
</evidence>
<keyword evidence="5 7" id="KW-0975">Bacterial flagellum</keyword>
<keyword evidence="7" id="KW-0449">Lipoprotein</keyword>
<keyword evidence="9" id="KW-0282">Flagellum</keyword>
<dbReference type="EMBL" id="VFJB01000003">
    <property type="protein sequence ID" value="KAA0258766.1"/>
    <property type="molecule type" value="Genomic_DNA"/>
</dbReference>
<reference evidence="9 10" key="1">
    <citation type="submission" date="2019-06" db="EMBL/GenBank/DDBJ databases">
        <title>Genomic insights into carbon and energy metabolism of Deferribacter autotrophicus revealed new metabolic traits in the phylum Deferribacteres.</title>
        <authorList>
            <person name="Slobodkin A.I."/>
            <person name="Slobodkina G.B."/>
            <person name="Allioux M."/>
            <person name="Alain K."/>
            <person name="Jebbar M."/>
            <person name="Shadrin V."/>
            <person name="Kublanov I.V."/>
            <person name="Toshchakov S.V."/>
            <person name="Bonch-Osmolovskaya E.A."/>
        </authorList>
    </citation>
    <scope>NUCLEOTIDE SEQUENCE [LARGE SCALE GENOMIC DNA]</scope>
    <source>
        <strain evidence="9 10">SL50</strain>
    </source>
</reference>
<dbReference type="InterPro" id="IPR000527">
    <property type="entry name" value="Flag_Lring"/>
</dbReference>
<accession>A0A5A8F410</accession>
<keyword evidence="10" id="KW-1185">Reference proteome</keyword>
<dbReference type="GO" id="GO:0071973">
    <property type="term" value="P:bacterial-type flagellum-dependent cell motility"/>
    <property type="evidence" value="ECO:0007669"/>
    <property type="project" value="InterPro"/>
</dbReference>
<keyword evidence="6 7" id="KW-0998">Cell outer membrane</keyword>
<dbReference type="OrthoDB" id="9789227at2"/>
<feature type="chain" id="PRO_5022887630" description="Flagellar L-ring protein" evidence="8">
    <location>
        <begin position="21"/>
        <end position="235"/>
    </location>
</feature>
<dbReference type="PRINTS" id="PR01008">
    <property type="entry name" value="FLGLRINGFLGH"/>
</dbReference>
<dbReference type="RefSeq" id="WP_149265526.1">
    <property type="nucleotide sequence ID" value="NZ_VFJB01000003.1"/>
</dbReference>
<dbReference type="PANTHER" id="PTHR34933:SF1">
    <property type="entry name" value="FLAGELLAR L-RING PROTEIN"/>
    <property type="match status" value="1"/>
</dbReference>
<organism evidence="9 10">
    <name type="scientific">Deferribacter autotrophicus</name>
    <dbReference type="NCBI Taxonomy" id="500465"/>
    <lineage>
        <taxon>Bacteria</taxon>
        <taxon>Pseudomonadati</taxon>
        <taxon>Deferribacterota</taxon>
        <taxon>Deferribacteres</taxon>
        <taxon>Deferribacterales</taxon>
        <taxon>Deferribacteraceae</taxon>
        <taxon>Deferribacter</taxon>
    </lineage>
</organism>
<dbReference type="PROSITE" id="PS51257">
    <property type="entry name" value="PROKAR_LIPOPROTEIN"/>
    <property type="match status" value="1"/>
</dbReference>
<evidence type="ECO:0000313" key="9">
    <source>
        <dbReference type="EMBL" id="KAA0258766.1"/>
    </source>
</evidence>
<evidence type="ECO:0000256" key="7">
    <source>
        <dbReference type="HAMAP-Rule" id="MF_00415"/>
    </source>
</evidence>
<comment type="similarity">
    <text evidence="2 7">Belongs to the FlgH family.</text>
</comment>
<evidence type="ECO:0000256" key="8">
    <source>
        <dbReference type="SAM" id="SignalP"/>
    </source>
</evidence>
<evidence type="ECO:0000256" key="4">
    <source>
        <dbReference type="ARBA" id="ARBA00023136"/>
    </source>
</evidence>
<evidence type="ECO:0000256" key="5">
    <source>
        <dbReference type="ARBA" id="ARBA00023143"/>
    </source>
</evidence>
<sequence>MKRMVTFLIAALLFSGCAKKVVTEVPTTDYKKEIEEYRKYQASKKPSPSLWTDMGSYGTFFLDYKGRKVGDIVIVKIIESSSASNSNTVKTSKSTSYKTGITSLLGLPTHFGMTNFLNSGNKFDPNIDASTNNSFSGKGQKQKSDTVTATIAARVIDVLPSGNLVIEGHREIVVDQEKQVISVKGVIRQKDIDANNTVLSTAIADAQITYSGKGMLTDANKKGWLASVIDWVWPF</sequence>
<dbReference type="Proteomes" id="UP000322876">
    <property type="component" value="Unassembled WGS sequence"/>
</dbReference>
<evidence type="ECO:0000256" key="3">
    <source>
        <dbReference type="ARBA" id="ARBA00022729"/>
    </source>
</evidence>
<dbReference type="Pfam" id="PF02107">
    <property type="entry name" value="FlgH"/>
    <property type="match status" value="1"/>
</dbReference>
<dbReference type="PANTHER" id="PTHR34933">
    <property type="entry name" value="FLAGELLAR L-RING PROTEIN"/>
    <property type="match status" value="1"/>
</dbReference>
<comment type="caution">
    <text evidence="9">The sequence shown here is derived from an EMBL/GenBank/DDBJ whole genome shotgun (WGS) entry which is preliminary data.</text>
</comment>
<feature type="signal peptide" evidence="8">
    <location>
        <begin position="1"/>
        <end position="20"/>
    </location>
</feature>
<comment type="function">
    <text evidence="1 7">Assembles around the rod to form the L-ring and probably protects the motor/basal body from shearing forces during rotation.</text>
</comment>
<dbReference type="GO" id="GO:0003774">
    <property type="term" value="F:cytoskeletal motor activity"/>
    <property type="evidence" value="ECO:0007669"/>
    <property type="project" value="InterPro"/>
</dbReference>
<keyword evidence="4 7" id="KW-0472">Membrane</keyword>
<comment type="subunit">
    <text evidence="7">The basal body constitutes a major portion of the flagellar organelle and consists of four rings (L,P,S, and M) mounted on a central rod.</text>
</comment>
<evidence type="ECO:0000313" key="10">
    <source>
        <dbReference type="Proteomes" id="UP000322876"/>
    </source>
</evidence>